<keyword evidence="4 7" id="KW-0489">Methyltransferase</keyword>
<dbReference type="FunFam" id="3.40.50.150:FF:000010">
    <property type="entry name" value="Protein-L-isoaspartate O-methyltransferase"/>
    <property type="match status" value="1"/>
</dbReference>
<dbReference type="GO" id="GO:0005737">
    <property type="term" value="C:cytoplasm"/>
    <property type="evidence" value="ECO:0007669"/>
    <property type="project" value="UniProtKB-SubCell"/>
</dbReference>
<keyword evidence="6 7" id="KW-0949">S-adenosyl-L-methionine</keyword>
<evidence type="ECO:0000313" key="9">
    <source>
        <dbReference type="Proteomes" id="UP000176967"/>
    </source>
</evidence>
<sequence>MLREHLAKRGITNSRVLDAFRTVPREAFVPPSLIDLAYEDNPLDIGIGQTISQPYTVAFMTQLLDPQPDDTVLEVGTGSGYQAAILSRLCRKVYTIERFGELGKKAEKVLRQLGYDNVEVTVGDGSLGLPPEALAKGGFDAIIVTAGAPQIPDPLVDQLKIGGRLVIPVGEPIQEMLKITKTEKGLKKESHPGFRFVPLVGEKGFKE</sequence>
<dbReference type="EC" id="2.1.1.77" evidence="7"/>
<proteinExistence type="inferred from homology"/>
<reference evidence="8 9" key="1">
    <citation type="journal article" date="2016" name="Nat. Commun.">
        <title>Thousands of microbial genomes shed light on interconnected biogeochemical processes in an aquifer system.</title>
        <authorList>
            <person name="Anantharaman K."/>
            <person name="Brown C.T."/>
            <person name="Hug L.A."/>
            <person name="Sharon I."/>
            <person name="Castelle C.J."/>
            <person name="Probst A.J."/>
            <person name="Thomas B.C."/>
            <person name="Singh A."/>
            <person name="Wilkins M.J."/>
            <person name="Karaoz U."/>
            <person name="Brodie E.L."/>
            <person name="Williams K.H."/>
            <person name="Hubbard S.S."/>
            <person name="Banfield J.F."/>
        </authorList>
    </citation>
    <scope>NUCLEOTIDE SEQUENCE [LARGE SCALE GENOMIC DNA]</scope>
</reference>
<dbReference type="InterPro" id="IPR029063">
    <property type="entry name" value="SAM-dependent_MTases_sf"/>
</dbReference>
<keyword evidence="5 7" id="KW-0808">Transferase</keyword>
<dbReference type="InterPro" id="IPR000682">
    <property type="entry name" value="PCMT"/>
</dbReference>
<dbReference type="GO" id="GO:0032259">
    <property type="term" value="P:methylation"/>
    <property type="evidence" value="ECO:0007669"/>
    <property type="project" value="UniProtKB-KW"/>
</dbReference>
<gene>
    <name evidence="7" type="primary">pcm</name>
    <name evidence="8" type="ORF">A2890_03050</name>
</gene>
<dbReference type="STRING" id="1802628.A2890_03050"/>
<dbReference type="NCBIfam" id="NF001453">
    <property type="entry name" value="PRK00312.1"/>
    <property type="match status" value="1"/>
</dbReference>
<accession>A0A1F4VVK7</accession>
<comment type="function">
    <text evidence="7">Catalyzes the methyl esterification of L-isoaspartyl residues in peptides and proteins that result from spontaneous decomposition of normal L-aspartyl and L-asparaginyl residues. It plays a role in the repair and/or degradation of damaged proteins.</text>
</comment>
<dbReference type="AlphaFoldDB" id="A0A1F4VVK7"/>
<comment type="similarity">
    <text evidence="2 7">Belongs to the methyltransferase superfamily. L-isoaspartyl/D-aspartyl protein methyltransferase family.</text>
</comment>
<comment type="caution">
    <text evidence="8">The sequence shown here is derived from an EMBL/GenBank/DDBJ whole genome shotgun (WGS) entry which is preliminary data.</text>
</comment>
<evidence type="ECO:0000256" key="6">
    <source>
        <dbReference type="ARBA" id="ARBA00022691"/>
    </source>
</evidence>
<organism evidence="8 9">
    <name type="scientific">candidate division WWE3 bacterium RIFCSPLOWO2_01_FULL_53_14</name>
    <dbReference type="NCBI Taxonomy" id="1802628"/>
    <lineage>
        <taxon>Bacteria</taxon>
        <taxon>Katanobacteria</taxon>
    </lineage>
</organism>
<dbReference type="EMBL" id="MEVL01000018">
    <property type="protein sequence ID" value="OGC61224.1"/>
    <property type="molecule type" value="Genomic_DNA"/>
</dbReference>
<evidence type="ECO:0000256" key="1">
    <source>
        <dbReference type="ARBA" id="ARBA00004496"/>
    </source>
</evidence>
<dbReference type="GO" id="GO:0030091">
    <property type="term" value="P:protein repair"/>
    <property type="evidence" value="ECO:0007669"/>
    <property type="project" value="UniProtKB-UniRule"/>
</dbReference>
<evidence type="ECO:0000313" key="8">
    <source>
        <dbReference type="EMBL" id="OGC61224.1"/>
    </source>
</evidence>
<evidence type="ECO:0000256" key="2">
    <source>
        <dbReference type="ARBA" id="ARBA00005369"/>
    </source>
</evidence>
<comment type="catalytic activity">
    <reaction evidence="7">
        <text>[protein]-L-isoaspartate + S-adenosyl-L-methionine = [protein]-L-isoaspartate alpha-methyl ester + S-adenosyl-L-homocysteine</text>
        <dbReference type="Rhea" id="RHEA:12705"/>
        <dbReference type="Rhea" id="RHEA-COMP:12143"/>
        <dbReference type="Rhea" id="RHEA-COMP:12144"/>
        <dbReference type="ChEBI" id="CHEBI:57856"/>
        <dbReference type="ChEBI" id="CHEBI:59789"/>
        <dbReference type="ChEBI" id="CHEBI:90596"/>
        <dbReference type="ChEBI" id="CHEBI:90598"/>
        <dbReference type="EC" id="2.1.1.77"/>
    </reaction>
</comment>
<evidence type="ECO:0000256" key="7">
    <source>
        <dbReference type="HAMAP-Rule" id="MF_00090"/>
    </source>
</evidence>
<evidence type="ECO:0000256" key="5">
    <source>
        <dbReference type="ARBA" id="ARBA00022679"/>
    </source>
</evidence>
<dbReference type="NCBIfam" id="TIGR00080">
    <property type="entry name" value="pimt"/>
    <property type="match status" value="1"/>
</dbReference>
<dbReference type="PANTHER" id="PTHR11579:SF0">
    <property type="entry name" value="PROTEIN-L-ISOASPARTATE(D-ASPARTATE) O-METHYLTRANSFERASE"/>
    <property type="match status" value="1"/>
</dbReference>
<dbReference type="Pfam" id="PF01135">
    <property type="entry name" value="PCMT"/>
    <property type="match status" value="1"/>
</dbReference>
<comment type="subcellular location">
    <subcellularLocation>
        <location evidence="1 7">Cytoplasm</location>
    </subcellularLocation>
</comment>
<dbReference type="HAMAP" id="MF_00090">
    <property type="entry name" value="PIMT"/>
    <property type="match status" value="1"/>
</dbReference>
<dbReference type="PANTHER" id="PTHR11579">
    <property type="entry name" value="PROTEIN-L-ISOASPARTATE O-METHYLTRANSFERASE"/>
    <property type="match status" value="1"/>
</dbReference>
<protein>
    <recommendedName>
        <fullName evidence="7">Protein-L-isoaspartate O-methyltransferase</fullName>
        <ecNumber evidence="7">2.1.1.77</ecNumber>
    </recommendedName>
    <alternativeName>
        <fullName evidence="7">L-isoaspartyl protein carboxyl methyltransferase</fullName>
    </alternativeName>
    <alternativeName>
        <fullName evidence="7">Protein L-isoaspartyl methyltransferase</fullName>
    </alternativeName>
    <alternativeName>
        <fullName evidence="7">Protein-beta-aspartate methyltransferase</fullName>
        <shortName evidence="7">PIMT</shortName>
    </alternativeName>
</protein>
<feature type="active site" evidence="7">
    <location>
        <position position="52"/>
    </location>
</feature>
<dbReference type="Gene3D" id="3.40.50.150">
    <property type="entry name" value="Vaccinia Virus protein VP39"/>
    <property type="match status" value="1"/>
</dbReference>
<keyword evidence="3 7" id="KW-0963">Cytoplasm</keyword>
<dbReference type="SUPFAM" id="SSF53335">
    <property type="entry name" value="S-adenosyl-L-methionine-dependent methyltransferases"/>
    <property type="match status" value="1"/>
</dbReference>
<name>A0A1F4VVK7_UNCKA</name>
<dbReference type="CDD" id="cd02440">
    <property type="entry name" value="AdoMet_MTases"/>
    <property type="match status" value="1"/>
</dbReference>
<dbReference type="Proteomes" id="UP000176967">
    <property type="component" value="Unassembled WGS sequence"/>
</dbReference>
<evidence type="ECO:0000256" key="3">
    <source>
        <dbReference type="ARBA" id="ARBA00022490"/>
    </source>
</evidence>
<dbReference type="GO" id="GO:0004719">
    <property type="term" value="F:protein-L-isoaspartate (D-aspartate) O-methyltransferase activity"/>
    <property type="evidence" value="ECO:0007669"/>
    <property type="project" value="UniProtKB-UniRule"/>
</dbReference>
<evidence type="ECO:0000256" key="4">
    <source>
        <dbReference type="ARBA" id="ARBA00022603"/>
    </source>
</evidence>